<dbReference type="EMBL" id="MU006334">
    <property type="protein sequence ID" value="KAF2846484.1"/>
    <property type="molecule type" value="Genomic_DNA"/>
</dbReference>
<organism evidence="2 3">
    <name type="scientific">Plenodomus tracheiphilus IPT5</name>
    <dbReference type="NCBI Taxonomy" id="1408161"/>
    <lineage>
        <taxon>Eukaryota</taxon>
        <taxon>Fungi</taxon>
        <taxon>Dikarya</taxon>
        <taxon>Ascomycota</taxon>
        <taxon>Pezizomycotina</taxon>
        <taxon>Dothideomycetes</taxon>
        <taxon>Pleosporomycetidae</taxon>
        <taxon>Pleosporales</taxon>
        <taxon>Pleosporineae</taxon>
        <taxon>Leptosphaeriaceae</taxon>
        <taxon>Plenodomus</taxon>
    </lineage>
</organism>
<name>A0A6A7AUM6_9PLEO</name>
<evidence type="ECO:0000313" key="3">
    <source>
        <dbReference type="Proteomes" id="UP000799423"/>
    </source>
</evidence>
<proteinExistence type="predicted"/>
<reference evidence="2" key="1">
    <citation type="submission" date="2020-01" db="EMBL/GenBank/DDBJ databases">
        <authorList>
            <consortium name="DOE Joint Genome Institute"/>
            <person name="Haridas S."/>
            <person name="Albert R."/>
            <person name="Binder M."/>
            <person name="Bloem J."/>
            <person name="Labutti K."/>
            <person name="Salamov A."/>
            <person name="Andreopoulos B."/>
            <person name="Baker S.E."/>
            <person name="Barry K."/>
            <person name="Bills G."/>
            <person name="Bluhm B.H."/>
            <person name="Cannon C."/>
            <person name="Castanera R."/>
            <person name="Culley D.E."/>
            <person name="Daum C."/>
            <person name="Ezra D."/>
            <person name="Gonzalez J.B."/>
            <person name="Henrissat B."/>
            <person name="Kuo A."/>
            <person name="Liang C."/>
            <person name="Lipzen A."/>
            <person name="Lutzoni F."/>
            <person name="Magnuson J."/>
            <person name="Mondo S."/>
            <person name="Nolan M."/>
            <person name="Ohm R."/>
            <person name="Pangilinan J."/>
            <person name="Park H.-J."/>
            <person name="Ramirez L."/>
            <person name="Alfaro M."/>
            <person name="Sun H."/>
            <person name="Tritt A."/>
            <person name="Yoshinaga Y."/>
            <person name="Zwiers L.-H."/>
            <person name="Turgeon B.G."/>
            <person name="Goodwin S.B."/>
            <person name="Spatafora J.W."/>
            <person name="Crous P.W."/>
            <person name="Grigoriev I.V."/>
        </authorList>
    </citation>
    <scope>NUCLEOTIDE SEQUENCE</scope>
    <source>
        <strain evidence="2">IPT5</strain>
    </source>
</reference>
<accession>A0A6A7AUM6</accession>
<keyword evidence="3" id="KW-1185">Reference proteome</keyword>
<dbReference type="AlphaFoldDB" id="A0A6A7AUM6"/>
<feature type="region of interest" description="Disordered" evidence="1">
    <location>
        <begin position="208"/>
        <end position="248"/>
    </location>
</feature>
<evidence type="ECO:0000256" key="1">
    <source>
        <dbReference type="SAM" id="MobiDB-lite"/>
    </source>
</evidence>
<evidence type="ECO:0000313" key="2">
    <source>
        <dbReference type="EMBL" id="KAF2846484.1"/>
    </source>
</evidence>
<sequence length="248" mass="27060">MWRPAPCRSHNVQRRACVLCNSRMSGRCDWPRGHDFPRGRRRSGADSGPAAGDAGRSAWSPWGLSLGGWKLGRGRDNCLADDACTFLEPVSSPPRRSHKGLDGRQRPGQSAACSPFAALRHGACLAVRRPIQGFGRQREHSAHCIQSRPRTPIAQGKRDGRDPSLGGGRPLDLLCSRRLRLSAATAQVPPTGASLGIIVQFRPVAPSTIPPHNLLPSSSARSKSFTRRRLVSPRTPISRCRRPALQQR</sequence>
<feature type="region of interest" description="Disordered" evidence="1">
    <location>
        <begin position="31"/>
        <end position="57"/>
    </location>
</feature>
<feature type="compositionally biased region" description="Low complexity" evidence="1">
    <location>
        <begin position="45"/>
        <end position="57"/>
    </location>
</feature>
<gene>
    <name evidence="2" type="ORF">T440DRAFT_226237</name>
</gene>
<feature type="region of interest" description="Disordered" evidence="1">
    <location>
        <begin position="137"/>
        <end position="169"/>
    </location>
</feature>
<feature type="region of interest" description="Disordered" evidence="1">
    <location>
        <begin position="89"/>
        <end position="112"/>
    </location>
</feature>
<protein>
    <submittedName>
        <fullName evidence="2">Uncharacterized protein</fullName>
    </submittedName>
</protein>
<dbReference type="Proteomes" id="UP000799423">
    <property type="component" value="Unassembled WGS sequence"/>
</dbReference>